<keyword evidence="2" id="KW-1185">Reference proteome</keyword>
<accession>A0ABS6G5W5</accession>
<name>A0ABS6G5W5_9FIRM</name>
<evidence type="ECO:0000313" key="1">
    <source>
        <dbReference type="EMBL" id="MBU5677763.1"/>
    </source>
</evidence>
<gene>
    <name evidence="1" type="ORF">KQI88_15190</name>
</gene>
<dbReference type="RefSeq" id="WP_216418755.1">
    <property type="nucleotide sequence ID" value="NZ_JAHLQK010000006.1"/>
</dbReference>
<dbReference type="Proteomes" id="UP000779508">
    <property type="component" value="Unassembled WGS sequence"/>
</dbReference>
<comment type="caution">
    <text evidence="1">The sequence shown here is derived from an EMBL/GenBank/DDBJ whole genome shotgun (WGS) entry which is preliminary data.</text>
</comment>
<dbReference type="EMBL" id="JAHLQK010000006">
    <property type="protein sequence ID" value="MBU5677763.1"/>
    <property type="molecule type" value="Genomic_DNA"/>
</dbReference>
<organism evidence="1 2">
    <name type="scientific">Alkaliphilus flagellatus</name>
    <dbReference type="NCBI Taxonomy" id="2841507"/>
    <lineage>
        <taxon>Bacteria</taxon>
        <taxon>Bacillati</taxon>
        <taxon>Bacillota</taxon>
        <taxon>Clostridia</taxon>
        <taxon>Peptostreptococcales</taxon>
        <taxon>Natronincolaceae</taxon>
        <taxon>Alkaliphilus</taxon>
    </lineage>
</organism>
<proteinExistence type="predicted"/>
<protein>
    <submittedName>
        <fullName evidence="1">Uncharacterized protein</fullName>
    </submittedName>
</protein>
<evidence type="ECO:0000313" key="2">
    <source>
        <dbReference type="Proteomes" id="UP000779508"/>
    </source>
</evidence>
<reference evidence="1 2" key="1">
    <citation type="submission" date="2021-06" db="EMBL/GenBank/DDBJ databases">
        <authorList>
            <person name="Sun Q."/>
            <person name="Li D."/>
        </authorList>
    </citation>
    <scope>NUCLEOTIDE SEQUENCE [LARGE SCALE GENOMIC DNA]</scope>
    <source>
        <strain evidence="1 2">MSJ-5</strain>
    </source>
</reference>
<sequence length="76" mass="9174">MGFFGDKRTYEQRQREQQERLEEFMERYQLEDLDEKDMVVLERIANDPTRNSLIKTGMNLSALRLTINCKLLTYQL</sequence>